<dbReference type="RefSeq" id="WP_114841289.1">
    <property type="nucleotide sequence ID" value="NZ_CP031219.1"/>
</dbReference>
<accession>A0AAX2AH89</accession>
<organism evidence="2 3">
    <name type="scientific">Malaciobacter mytili LMG 24559</name>
    <dbReference type="NCBI Taxonomy" id="1032238"/>
    <lineage>
        <taxon>Bacteria</taxon>
        <taxon>Pseudomonadati</taxon>
        <taxon>Campylobacterota</taxon>
        <taxon>Epsilonproteobacteria</taxon>
        <taxon>Campylobacterales</taxon>
        <taxon>Arcobacteraceae</taxon>
        <taxon>Malaciobacter</taxon>
    </lineage>
</organism>
<protein>
    <submittedName>
        <fullName evidence="2">Uncharacterized protein</fullName>
    </submittedName>
</protein>
<keyword evidence="1" id="KW-1133">Transmembrane helix</keyword>
<dbReference type="EMBL" id="NXID01000016">
    <property type="protein sequence ID" value="RXK16010.1"/>
    <property type="molecule type" value="Genomic_DNA"/>
</dbReference>
<dbReference type="Proteomes" id="UP000290092">
    <property type="component" value="Unassembled WGS sequence"/>
</dbReference>
<dbReference type="AlphaFoldDB" id="A0AAX2AH89"/>
<keyword evidence="3" id="KW-1185">Reference proteome</keyword>
<evidence type="ECO:0000256" key="1">
    <source>
        <dbReference type="SAM" id="Phobius"/>
    </source>
</evidence>
<proteinExistence type="predicted"/>
<name>A0AAX2AH89_9BACT</name>
<keyword evidence="1" id="KW-0812">Transmembrane</keyword>
<gene>
    <name evidence="2" type="ORF">CP985_05395</name>
</gene>
<feature type="transmembrane region" description="Helical" evidence="1">
    <location>
        <begin position="6"/>
        <end position="22"/>
    </location>
</feature>
<dbReference type="KEGG" id="amyt:AMYT_0824"/>
<keyword evidence="1" id="KW-0472">Membrane</keyword>
<evidence type="ECO:0000313" key="2">
    <source>
        <dbReference type="EMBL" id="RXK16010.1"/>
    </source>
</evidence>
<comment type="caution">
    <text evidence="2">The sequence shown here is derived from an EMBL/GenBank/DDBJ whole genome shotgun (WGS) entry which is preliminary data.</text>
</comment>
<reference evidence="2 3" key="1">
    <citation type="submission" date="2017-09" db="EMBL/GenBank/DDBJ databases">
        <title>Genomics of the genus Arcobacter.</title>
        <authorList>
            <person name="Perez-Cataluna A."/>
            <person name="Figueras M.J."/>
            <person name="Salas-Masso N."/>
        </authorList>
    </citation>
    <scope>NUCLEOTIDE SEQUENCE [LARGE SCALE GENOMIC DNA]</scope>
    <source>
        <strain evidence="2 3">CECT 7386</strain>
    </source>
</reference>
<sequence length="181" mass="22124">MNYTFLFFIAIIVLFIPIFFYRKKRNKQKMQIKKHKIKQHIYIEAISLPSKIEDMHISKVLEITKKIFHTFYILDLKHLSEKEFDKKEWHTWQISILFKLYKLKKEFFIVNKKEIFHPIILQLDKESLHSLVQTILLKYKNYVNINKTKDFLSKEVIWSNKEISILFYFLSSKDMLSQSLK</sequence>
<evidence type="ECO:0000313" key="3">
    <source>
        <dbReference type="Proteomes" id="UP000290092"/>
    </source>
</evidence>